<dbReference type="RefSeq" id="WP_284373132.1">
    <property type="nucleotide sequence ID" value="NZ_BSNJ01000005.1"/>
</dbReference>
<dbReference type="Pfam" id="PF12802">
    <property type="entry name" value="MarR_2"/>
    <property type="match status" value="1"/>
</dbReference>
<evidence type="ECO:0000259" key="1">
    <source>
        <dbReference type="PROSITE" id="PS50995"/>
    </source>
</evidence>
<proteinExistence type="predicted"/>
<dbReference type="Gene3D" id="1.10.10.10">
    <property type="entry name" value="Winged helix-like DNA-binding domain superfamily/Winged helix DNA-binding domain"/>
    <property type="match status" value="1"/>
</dbReference>
<dbReference type="NCBIfam" id="TIGR02337">
    <property type="entry name" value="HpaR"/>
    <property type="match status" value="1"/>
</dbReference>
<dbReference type="Proteomes" id="UP001161390">
    <property type="component" value="Unassembled WGS sequence"/>
</dbReference>
<feature type="domain" description="HTH marR-type" evidence="1">
    <location>
        <begin position="8"/>
        <end position="140"/>
    </location>
</feature>
<evidence type="ECO:0000313" key="2">
    <source>
        <dbReference type="EMBL" id="GLQ21506.1"/>
    </source>
</evidence>
<dbReference type="InterPro" id="IPR036390">
    <property type="entry name" value="WH_DNA-bd_sf"/>
</dbReference>
<name>A0ABQ5V1S8_9PROT</name>
<gene>
    <name evidence="2" type="ORF">GCM10007854_24610</name>
</gene>
<dbReference type="SUPFAM" id="SSF46785">
    <property type="entry name" value="Winged helix' DNA-binding domain"/>
    <property type="match status" value="1"/>
</dbReference>
<keyword evidence="3" id="KW-1185">Reference proteome</keyword>
<dbReference type="InterPro" id="IPR039422">
    <property type="entry name" value="MarR/SlyA-like"/>
</dbReference>
<sequence length="144" mass="16343">MSDLRPFERNLPMALLRAREAVMARFRPILRDHGLTEQQWRIIRALEGEDDLDISTLAERTLLLMPSLTRIVTGMEEAELVRRVTDTQDARRRRVRLSRRGQATFRAVAPLSEAAYAEIEAGLPGGQIATLYDLLDALEPESES</sequence>
<dbReference type="EMBL" id="BSNJ01000005">
    <property type="protein sequence ID" value="GLQ21506.1"/>
    <property type="molecule type" value="Genomic_DNA"/>
</dbReference>
<comment type="caution">
    <text evidence="2">The sequence shown here is derived from an EMBL/GenBank/DDBJ whole genome shotgun (WGS) entry which is preliminary data.</text>
</comment>
<dbReference type="PANTHER" id="PTHR33164">
    <property type="entry name" value="TRANSCRIPTIONAL REGULATOR, MARR FAMILY"/>
    <property type="match status" value="1"/>
</dbReference>
<dbReference type="SMART" id="SM00347">
    <property type="entry name" value="HTH_MARR"/>
    <property type="match status" value="1"/>
</dbReference>
<reference evidence="2" key="1">
    <citation type="journal article" date="2014" name="Int. J. Syst. Evol. Microbiol.">
        <title>Complete genome of a new Firmicutes species belonging to the dominant human colonic microbiota ('Ruminococcus bicirculans') reveals two chromosomes and a selective capacity to utilize plant glucans.</title>
        <authorList>
            <consortium name="NISC Comparative Sequencing Program"/>
            <person name="Wegmann U."/>
            <person name="Louis P."/>
            <person name="Goesmann A."/>
            <person name="Henrissat B."/>
            <person name="Duncan S.H."/>
            <person name="Flint H.J."/>
        </authorList>
    </citation>
    <scope>NUCLEOTIDE SEQUENCE</scope>
    <source>
        <strain evidence="2">NBRC 108216</strain>
    </source>
</reference>
<dbReference type="InterPro" id="IPR000835">
    <property type="entry name" value="HTH_MarR-typ"/>
</dbReference>
<organism evidence="2 3">
    <name type="scientific">Algimonas porphyrae</name>
    <dbReference type="NCBI Taxonomy" id="1128113"/>
    <lineage>
        <taxon>Bacteria</taxon>
        <taxon>Pseudomonadati</taxon>
        <taxon>Pseudomonadota</taxon>
        <taxon>Alphaproteobacteria</taxon>
        <taxon>Maricaulales</taxon>
        <taxon>Robiginitomaculaceae</taxon>
        <taxon>Algimonas</taxon>
    </lineage>
</organism>
<dbReference type="PROSITE" id="PS50995">
    <property type="entry name" value="HTH_MARR_2"/>
    <property type="match status" value="1"/>
</dbReference>
<protein>
    <submittedName>
        <fullName evidence="2">Homoprotocatechuate degradation operon regulator, HpaR</fullName>
    </submittedName>
</protein>
<accession>A0ABQ5V1S8</accession>
<dbReference type="PANTHER" id="PTHR33164:SF13">
    <property type="entry name" value="4-HYDROXYPHENYLACETATE CATABOLISM PROTEIN"/>
    <property type="match status" value="1"/>
</dbReference>
<dbReference type="InterPro" id="IPR012712">
    <property type="entry name" value="HpaR/FarR"/>
</dbReference>
<dbReference type="InterPro" id="IPR036388">
    <property type="entry name" value="WH-like_DNA-bd_sf"/>
</dbReference>
<evidence type="ECO:0000313" key="3">
    <source>
        <dbReference type="Proteomes" id="UP001161390"/>
    </source>
</evidence>
<reference evidence="2" key="2">
    <citation type="submission" date="2023-01" db="EMBL/GenBank/DDBJ databases">
        <title>Draft genome sequence of Algimonas porphyrae strain NBRC 108216.</title>
        <authorList>
            <person name="Sun Q."/>
            <person name="Mori K."/>
        </authorList>
    </citation>
    <scope>NUCLEOTIDE SEQUENCE</scope>
    <source>
        <strain evidence="2">NBRC 108216</strain>
    </source>
</reference>